<keyword evidence="7" id="KW-1185">Reference proteome</keyword>
<feature type="disulfide bond" evidence="5">
    <location>
        <begin position="11"/>
        <end position="42"/>
    </location>
</feature>
<dbReference type="PANTHER" id="PTHR15590">
    <property type="entry name" value="CX9C MOTIF-CONTAINING PROTEIN 4"/>
    <property type="match status" value="1"/>
</dbReference>
<feature type="disulfide bond" evidence="5">
    <location>
        <begin position="43"/>
        <end position="53"/>
    </location>
</feature>
<keyword evidence="3" id="KW-0496">Mitochondrion</keyword>
<keyword evidence="4 5" id="KW-1015">Disulfide bond</keyword>
<evidence type="ECO:0000313" key="7">
    <source>
        <dbReference type="Proteomes" id="UP000037069"/>
    </source>
</evidence>
<dbReference type="InterPro" id="IPR027179">
    <property type="entry name" value="CMC4"/>
</dbReference>
<evidence type="ECO:0000256" key="2">
    <source>
        <dbReference type="ARBA" id="ARBA00009858"/>
    </source>
</evidence>
<dbReference type="OrthoDB" id="13601at2759"/>
<dbReference type="EMBL" id="JRES01000195">
    <property type="protein sequence ID" value="KNC33424.1"/>
    <property type="molecule type" value="Genomic_DNA"/>
</dbReference>
<name>A0A0L0CPS8_LUCCU</name>
<dbReference type="InterPro" id="IPR009069">
    <property type="entry name" value="Cys_alpha_HP_mot_SF"/>
</dbReference>
<evidence type="ECO:0000256" key="5">
    <source>
        <dbReference type="PIRSR" id="PIRSR627179-50"/>
    </source>
</evidence>
<evidence type="ECO:0000256" key="3">
    <source>
        <dbReference type="ARBA" id="ARBA00023128"/>
    </source>
</evidence>
<organism evidence="6 7">
    <name type="scientific">Lucilia cuprina</name>
    <name type="common">Green bottle fly</name>
    <name type="synonym">Australian sheep blowfly</name>
    <dbReference type="NCBI Taxonomy" id="7375"/>
    <lineage>
        <taxon>Eukaryota</taxon>
        <taxon>Metazoa</taxon>
        <taxon>Ecdysozoa</taxon>
        <taxon>Arthropoda</taxon>
        <taxon>Hexapoda</taxon>
        <taxon>Insecta</taxon>
        <taxon>Pterygota</taxon>
        <taxon>Neoptera</taxon>
        <taxon>Endopterygota</taxon>
        <taxon>Diptera</taxon>
        <taxon>Brachycera</taxon>
        <taxon>Muscomorpha</taxon>
        <taxon>Oestroidea</taxon>
        <taxon>Calliphoridae</taxon>
        <taxon>Luciliinae</taxon>
        <taxon>Lucilia</taxon>
    </lineage>
</organism>
<dbReference type="PANTHER" id="PTHR15590:SF0">
    <property type="entry name" value="CX9C MOTIF-CONTAINING PROTEIN 4"/>
    <property type="match status" value="1"/>
</dbReference>
<evidence type="ECO:0000256" key="1">
    <source>
        <dbReference type="ARBA" id="ARBA00004173"/>
    </source>
</evidence>
<dbReference type="AlphaFoldDB" id="A0A0L0CPS8"/>
<dbReference type="FunFam" id="1.10.287.1130:FF:000011">
    <property type="entry name" value="Cx9C motif-containing protein 4"/>
    <property type="match status" value="1"/>
</dbReference>
<dbReference type="STRING" id="7375.A0A0L0CPS8"/>
<dbReference type="SUPFAM" id="SSF47072">
    <property type="entry name" value="Cysteine alpha-hairpin motif"/>
    <property type="match status" value="1"/>
</dbReference>
<evidence type="ECO:0000256" key="4">
    <source>
        <dbReference type="ARBA" id="ARBA00023157"/>
    </source>
</evidence>
<reference evidence="6 7" key="1">
    <citation type="journal article" date="2015" name="Nat. Commun.">
        <title>Lucilia cuprina genome unlocks parasitic fly biology to underpin future interventions.</title>
        <authorList>
            <person name="Anstead C.A."/>
            <person name="Korhonen P.K."/>
            <person name="Young N.D."/>
            <person name="Hall R.S."/>
            <person name="Jex A.R."/>
            <person name="Murali S.C."/>
            <person name="Hughes D.S."/>
            <person name="Lee S.F."/>
            <person name="Perry T."/>
            <person name="Stroehlein A.J."/>
            <person name="Ansell B.R."/>
            <person name="Breugelmans B."/>
            <person name="Hofmann A."/>
            <person name="Qu J."/>
            <person name="Dugan S."/>
            <person name="Lee S.L."/>
            <person name="Chao H."/>
            <person name="Dinh H."/>
            <person name="Han Y."/>
            <person name="Doddapaneni H.V."/>
            <person name="Worley K.C."/>
            <person name="Muzny D.M."/>
            <person name="Ioannidis P."/>
            <person name="Waterhouse R.M."/>
            <person name="Zdobnov E.M."/>
            <person name="James P.J."/>
            <person name="Bagnall N.H."/>
            <person name="Kotze A.C."/>
            <person name="Gibbs R.A."/>
            <person name="Richards S."/>
            <person name="Batterham P."/>
            <person name="Gasser R.B."/>
        </authorList>
    </citation>
    <scope>NUCLEOTIDE SEQUENCE [LARGE SCALE GENOMIC DNA]</scope>
    <source>
        <strain evidence="6 7">LS</strain>
        <tissue evidence="6">Full body</tissue>
    </source>
</reference>
<evidence type="ECO:0008006" key="8">
    <source>
        <dbReference type="Google" id="ProtNLM"/>
    </source>
</evidence>
<comment type="subcellular location">
    <subcellularLocation>
        <location evidence="1">Mitochondrion</location>
    </subcellularLocation>
</comment>
<dbReference type="Pfam" id="PF08991">
    <property type="entry name" value="CMC4"/>
    <property type="match status" value="1"/>
</dbReference>
<dbReference type="Gene3D" id="1.10.287.1130">
    <property type="entry name" value="CytochromE C oxidase copper chaperone"/>
    <property type="match status" value="1"/>
</dbReference>
<sequence>MSQYNTKKDPCKANACRIQACLKENNYQEDKCLEVLEQMRQCCLKWHKQSLCCSGIYLERPYIKSEEKQNKEEKIKEKR</sequence>
<feature type="disulfide bond" evidence="5">
    <location>
        <begin position="21"/>
        <end position="32"/>
    </location>
</feature>
<dbReference type="Proteomes" id="UP000037069">
    <property type="component" value="Unassembled WGS sequence"/>
</dbReference>
<proteinExistence type="inferred from homology"/>
<accession>A0A0L0CPS8</accession>
<dbReference type="OMA" id="QANKYME"/>
<comment type="similarity">
    <text evidence="2">Belongs to the CMC4 family.</text>
</comment>
<evidence type="ECO:0000313" key="6">
    <source>
        <dbReference type="EMBL" id="KNC33424.1"/>
    </source>
</evidence>
<protein>
    <recommendedName>
        <fullName evidence="8">Cx9C motif-containing protein 4</fullName>
    </recommendedName>
</protein>
<dbReference type="GO" id="GO:0005758">
    <property type="term" value="C:mitochondrial intermembrane space"/>
    <property type="evidence" value="ECO:0007669"/>
    <property type="project" value="TreeGrafter"/>
</dbReference>
<comment type="caution">
    <text evidence="6">The sequence shown here is derived from an EMBL/GenBank/DDBJ whole genome shotgun (WGS) entry which is preliminary data.</text>
</comment>
<gene>
    <name evidence="6" type="ORF">FF38_09844</name>
</gene>
<dbReference type="PROSITE" id="PS51808">
    <property type="entry name" value="CHCH"/>
    <property type="match status" value="1"/>
</dbReference>